<gene>
    <name evidence="3" type="ORF">TsocGM_24585</name>
</gene>
<keyword evidence="2" id="KW-0732">Signal</keyword>
<feature type="chain" id="PRO_5018977507" description="Lipoprotein" evidence="2">
    <location>
        <begin position="30"/>
        <end position="163"/>
    </location>
</feature>
<name>A0A432MD71_9BACT</name>
<feature type="signal peptide" evidence="2">
    <location>
        <begin position="1"/>
        <end position="29"/>
    </location>
</feature>
<feature type="region of interest" description="Disordered" evidence="1">
    <location>
        <begin position="87"/>
        <end position="136"/>
    </location>
</feature>
<keyword evidence="4" id="KW-1185">Reference proteome</keyword>
<feature type="region of interest" description="Disordered" evidence="1">
    <location>
        <begin position="31"/>
        <end position="54"/>
    </location>
</feature>
<sequence length="163" mass="16498">MATPFHPLRSNRSSLRLVAVLLAAIPAAAGCQGSGGPPSPGSTGPALGPHGAPTLPLGGLGFAEVVVEPVAPNRPQVELAVYLLGPDGSSPLSATPTEVRASVTHPESPGPIPVTLSSRPDPSSPAGAGRYASEPGRFDYDELAGEVTVVIDGQTYVNSFSRR</sequence>
<protein>
    <recommendedName>
        <fullName evidence="5">Lipoprotein</fullName>
    </recommendedName>
</protein>
<reference evidence="3 4" key="2">
    <citation type="submission" date="2019-01" db="EMBL/GenBank/DDBJ databases">
        <title>Tautonia sociabilis, a novel thermotolerant planctomycete of Isosphaeraceae family, isolated from a 4000 m deep subterranean habitat.</title>
        <authorList>
            <person name="Kovaleva O.L."/>
            <person name="Elcheninov A.G."/>
            <person name="Van Heerden E."/>
            <person name="Toshchakov S.V."/>
            <person name="Novikov A."/>
            <person name="Bonch-Osmolovskaya E.A."/>
            <person name="Kublanov I.V."/>
        </authorList>
    </citation>
    <scope>NUCLEOTIDE SEQUENCE [LARGE SCALE GENOMIC DNA]</scope>
    <source>
        <strain evidence="3 4">GM2012</strain>
    </source>
</reference>
<reference evidence="3 4" key="1">
    <citation type="submission" date="2018-12" db="EMBL/GenBank/DDBJ databases">
        <authorList>
            <person name="Toschakov S.V."/>
        </authorList>
    </citation>
    <scope>NUCLEOTIDE SEQUENCE [LARGE SCALE GENOMIC DNA]</scope>
    <source>
        <strain evidence="3 4">GM2012</strain>
    </source>
</reference>
<evidence type="ECO:0000313" key="4">
    <source>
        <dbReference type="Proteomes" id="UP000280296"/>
    </source>
</evidence>
<evidence type="ECO:0000313" key="3">
    <source>
        <dbReference type="EMBL" id="RUL81742.1"/>
    </source>
</evidence>
<dbReference type="EMBL" id="RYZH01000085">
    <property type="protein sequence ID" value="RUL81742.1"/>
    <property type="molecule type" value="Genomic_DNA"/>
</dbReference>
<evidence type="ECO:0000256" key="1">
    <source>
        <dbReference type="SAM" id="MobiDB-lite"/>
    </source>
</evidence>
<dbReference type="RefSeq" id="WP_126728109.1">
    <property type="nucleotide sequence ID" value="NZ_RYZH01000085.1"/>
</dbReference>
<proteinExistence type="predicted"/>
<comment type="caution">
    <text evidence="3">The sequence shown here is derived from an EMBL/GenBank/DDBJ whole genome shotgun (WGS) entry which is preliminary data.</text>
</comment>
<accession>A0A432MD71</accession>
<dbReference type="Proteomes" id="UP000280296">
    <property type="component" value="Unassembled WGS sequence"/>
</dbReference>
<dbReference type="AlphaFoldDB" id="A0A432MD71"/>
<organism evidence="3 4">
    <name type="scientific">Tautonia sociabilis</name>
    <dbReference type="NCBI Taxonomy" id="2080755"/>
    <lineage>
        <taxon>Bacteria</taxon>
        <taxon>Pseudomonadati</taxon>
        <taxon>Planctomycetota</taxon>
        <taxon>Planctomycetia</taxon>
        <taxon>Isosphaerales</taxon>
        <taxon>Isosphaeraceae</taxon>
        <taxon>Tautonia</taxon>
    </lineage>
</organism>
<evidence type="ECO:0008006" key="5">
    <source>
        <dbReference type="Google" id="ProtNLM"/>
    </source>
</evidence>
<evidence type="ECO:0000256" key="2">
    <source>
        <dbReference type="SAM" id="SignalP"/>
    </source>
</evidence>